<name>A0A8S0ZHJ6_ARCPL</name>
<sequence length="632" mass="72651">MDTSQVDQYKKRPGTSGISGQLYETKLISLILYRLLHNKNVEDFHLASNMDEIGAFDDVCLKVKLEDCEKPLLVLVQAKHKENDDTTLDDKNDLVKWFDSITRVREKFNSNKTQDKIFSGKFEDVDCVFIVYTNAKYDFGKTVSSRPYESNYSTILNELVSTGAVGSQPIYTDTDVKNFGVTILSEEIPILVEQFNEHLNDSKSMSIMNSEYMVRYHVVLGQKVVNVSDIQETRGLKCRILTFRDEFFKNSDEHFVLFRKHLYEQVLKNRLKIKNNKKLDASILTFLSDPSSNTLSPLIENHITYKNEQLIFITKRPQTDVQRLEKILISPNVIEETKTMAAKGILSSLKLAVPIAFGNIDLAIRGTPEKIEQRLNHLNKVMIELFAKSKQSGTYKIVTIDDSIDDGILSSNGGIGGCVGNILEYDEITKHFKFKEDYTNMNSNAKSLYLKLKENCNLDEFRIDVQTSKFPKLSLDCSDVARGFLSKLVVYAKQGNHFEVEKILKTEIENYMNASQAVKLNPELLFTHYHQEIQKWWMLAKSGPYICKENNIYRDSICSIRVELQRYRIKTSLTNFKWRHFRRVLKKGALSSSSDNAALLDDNENTNSEEWKDESVELPDLKQIDNLNLNSN</sequence>
<feature type="region of interest" description="Disordered" evidence="1">
    <location>
        <begin position="596"/>
        <end position="615"/>
    </location>
</feature>
<proteinExistence type="predicted"/>
<dbReference type="OrthoDB" id="409725at2759"/>
<comment type="caution">
    <text evidence="2">The sequence shown here is derived from an EMBL/GenBank/DDBJ whole genome shotgun (WGS) entry which is preliminary data.</text>
</comment>
<reference evidence="2 3" key="1">
    <citation type="submission" date="2020-04" db="EMBL/GenBank/DDBJ databases">
        <authorList>
            <person name="Wallbank WR R."/>
            <person name="Pardo Diaz C."/>
            <person name="Kozak K."/>
            <person name="Martin S."/>
            <person name="Jiggins C."/>
            <person name="Moest M."/>
            <person name="Warren A I."/>
            <person name="Byers J.R.P. K."/>
            <person name="Montejo-Kovacevich G."/>
            <person name="Yen C E."/>
        </authorList>
    </citation>
    <scope>NUCLEOTIDE SEQUENCE [LARGE SCALE GENOMIC DNA]</scope>
</reference>
<organism evidence="2 3">
    <name type="scientific">Arctia plantaginis</name>
    <name type="common">Wood tiger moth</name>
    <name type="synonym">Phalaena plantaginis</name>
    <dbReference type="NCBI Taxonomy" id="874455"/>
    <lineage>
        <taxon>Eukaryota</taxon>
        <taxon>Metazoa</taxon>
        <taxon>Ecdysozoa</taxon>
        <taxon>Arthropoda</taxon>
        <taxon>Hexapoda</taxon>
        <taxon>Insecta</taxon>
        <taxon>Pterygota</taxon>
        <taxon>Neoptera</taxon>
        <taxon>Endopterygota</taxon>
        <taxon>Lepidoptera</taxon>
        <taxon>Glossata</taxon>
        <taxon>Ditrysia</taxon>
        <taxon>Noctuoidea</taxon>
        <taxon>Erebidae</taxon>
        <taxon>Arctiinae</taxon>
        <taxon>Arctia</taxon>
    </lineage>
</organism>
<dbReference type="AlphaFoldDB" id="A0A8S0ZHJ6"/>
<protein>
    <submittedName>
        <fullName evidence="2">Uncharacterized protein</fullName>
    </submittedName>
</protein>
<evidence type="ECO:0000256" key="1">
    <source>
        <dbReference type="SAM" id="MobiDB-lite"/>
    </source>
</evidence>
<gene>
    <name evidence="2" type="ORF">APLA_LOCUS5602</name>
</gene>
<evidence type="ECO:0000313" key="3">
    <source>
        <dbReference type="Proteomes" id="UP000494256"/>
    </source>
</evidence>
<accession>A0A8S0ZHJ6</accession>
<dbReference type="Proteomes" id="UP000494256">
    <property type="component" value="Unassembled WGS sequence"/>
</dbReference>
<dbReference type="EMBL" id="CADEBD010000289">
    <property type="protein sequence ID" value="CAB3232269.1"/>
    <property type="molecule type" value="Genomic_DNA"/>
</dbReference>
<evidence type="ECO:0000313" key="2">
    <source>
        <dbReference type="EMBL" id="CAB3232269.1"/>
    </source>
</evidence>